<name>A0A2I0ARP5_9ASPA</name>
<proteinExistence type="predicted"/>
<evidence type="ECO:0000256" key="1">
    <source>
        <dbReference type="SAM" id="MobiDB-lite"/>
    </source>
</evidence>
<dbReference type="AlphaFoldDB" id="A0A2I0ARP5"/>
<feature type="region of interest" description="Disordered" evidence="1">
    <location>
        <begin position="41"/>
        <end position="64"/>
    </location>
</feature>
<evidence type="ECO:0000313" key="3">
    <source>
        <dbReference type="Proteomes" id="UP000236161"/>
    </source>
</evidence>
<organism evidence="2 3">
    <name type="scientific">Apostasia shenzhenica</name>
    <dbReference type="NCBI Taxonomy" id="1088818"/>
    <lineage>
        <taxon>Eukaryota</taxon>
        <taxon>Viridiplantae</taxon>
        <taxon>Streptophyta</taxon>
        <taxon>Embryophyta</taxon>
        <taxon>Tracheophyta</taxon>
        <taxon>Spermatophyta</taxon>
        <taxon>Magnoliopsida</taxon>
        <taxon>Liliopsida</taxon>
        <taxon>Asparagales</taxon>
        <taxon>Orchidaceae</taxon>
        <taxon>Apostasioideae</taxon>
        <taxon>Apostasia</taxon>
    </lineage>
</organism>
<feature type="compositionally biased region" description="Polar residues" evidence="1">
    <location>
        <begin position="98"/>
        <end position="109"/>
    </location>
</feature>
<dbReference type="Proteomes" id="UP000236161">
    <property type="component" value="Unassembled WGS sequence"/>
</dbReference>
<protein>
    <submittedName>
        <fullName evidence="2">Uncharacterized protein</fullName>
    </submittedName>
</protein>
<feature type="compositionally biased region" description="Basic and acidic residues" evidence="1">
    <location>
        <begin position="43"/>
        <end position="53"/>
    </location>
</feature>
<reference evidence="2 3" key="1">
    <citation type="journal article" date="2017" name="Nature">
        <title>The Apostasia genome and the evolution of orchids.</title>
        <authorList>
            <person name="Zhang G.Q."/>
            <person name="Liu K.W."/>
            <person name="Li Z."/>
            <person name="Lohaus R."/>
            <person name="Hsiao Y.Y."/>
            <person name="Niu S.C."/>
            <person name="Wang J.Y."/>
            <person name="Lin Y.C."/>
            <person name="Xu Q."/>
            <person name="Chen L.J."/>
            <person name="Yoshida K."/>
            <person name="Fujiwara S."/>
            <person name="Wang Z.W."/>
            <person name="Zhang Y.Q."/>
            <person name="Mitsuda N."/>
            <person name="Wang M."/>
            <person name="Liu G.H."/>
            <person name="Pecoraro L."/>
            <person name="Huang H.X."/>
            <person name="Xiao X.J."/>
            <person name="Lin M."/>
            <person name="Wu X.Y."/>
            <person name="Wu W.L."/>
            <person name="Chen Y.Y."/>
            <person name="Chang S.B."/>
            <person name="Sakamoto S."/>
            <person name="Ohme-Takagi M."/>
            <person name="Yagi M."/>
            <person name="Zeng S.J."/>
            <person name="Shen C.Y."/>
            <person name="Yeh C.M."/>
            <person name="Luo Y.B."/>
            <person name="Tsai W.C."/>
            <person name="Van de Peer Y."/>
            <person name="Liu Z.J."/>
        </authorList>
    </citation>
    <scope>NUCLEOTIDE SEQUENCE [LARGE SCALE GENOMIC DNA]</scope>
    <source>
        <strain evidence="3">cv. Shenzhen</strain>
        <tissue evidence="2">Stem</tissue>
    </source>
</reference>
<dbReference type="EMBL" id="KZ451955">
    <property type="protein sequence ID" value="PKA58225.1"/>
    <property type="molecule type" value="Genomic_DNA"/>
</dbReference>
<accession>A0A2I0ARP5</accession>
<sequence>MAWPNYTVHLAPAWPSQTVQPGHIDGVIKQFDRLLHPLANCHPKQERTADSKTRQTRPNFTSENSRQILLHNLQHQLPKIYNSTMDLIESGEEDPKLIQSSRTKLQQFCIQKPKNRN</sequence>
<evidence type="ECO:0000313" key="2">
    <source>
        <dbReference type="EMBL" id="PKA58225.1"/>
    </source>
</evidence>
<feature type="region of interest" description="Disordered" evidence="1">
    <location>
        <begin position="92"/>
        <end position="117"/>
    </location>
</feature>
<gene>
    <name evidence="2" type="ORF">AXF42_Ash012948</name>
</gene>
<keyword evidence="3" id="KW-1185">Reference proteome</keyword>